<reference evidence="2" key="1">
    <citation type="submission" date="2023-10" db="EMBL/GenBank/DDBJ databases">
        <authorList>
            <person name="Chen Y."/>
            <person name="Shah S."/>
            <person name="Dougan E. K."/>
            <person name="Thang M."/>
            <person name="Chan C."/>
        </authorList>
    </citation>
    <scope>NUCLEOTIDE SEQUENCE [LARGE SCALE GENOMIC DNA]</scope>
</reference>
<evidence type="ECO:0000313" key="2">
    <source>
        <dbReference type="EMBL" id="CAK0850687.1"/>
    </source>
</evidence>
<sequence>MQICNLRDTVESHGAYITQTGTRNHELETLQNGSTMSVTVEQAIGGMVQVKTEQVQTEIDKLQEVAWPGTVKNRVDGIEQKLQQMTALPPRAGGGASLPAAPSTREQVSTSRSILVDR</sequence>
<evidence type="ECO:0000313" key="3">
    <source>
        <dbReference type="Proteomes" id="UP001189429"/>
    </source>
</evidence>
<feature type="compositionally biased region" description="Low complexity" evidence="1">
    <location>
        <begin position="87"/>
        <end position="103"/>
    </location>
</feature>
<organism evidence="2 3">
    <name type="scientific">Prorocentrum cordatum</name>
    <dbReference type="NCBI Taxonomy" id="2364126"/>
    <lineage>
        <taxon>Eukaryota</taxon>
        <taxon>Sar</taxon>
        <taxon>Alveolata</taxon>
        <taxon>Dinophyceae</taxon>
        <taxon>Prorocentrales</taxon>
        <taxon>Prorocentraceae</taxon>
        <taxon>Prorocentrum</taxon>
    </lineage>
</organism>
<evidence type="ECO:0000256" key="1">
    <source>
        <dbReference type="SAM" id="MobiDB-lite"/>
    </source>
</evidence>
<dbReference type="EMBL" id="CAUYUJ010015171">
    <property type="protein sequence ID" value="CAK0850687.1"/>
    <property type="molecule type" value="Genomic_DNA"/>
</dbReference>
<protein>
    <submittedName>
        <fullName evidence="2">Uncharacterized protein</fullName>
    </submittedName>
</protein>
<accession>A0ABN9TXP5</accession>
<feature type="compositionally biased region" description="Polar residues" evidence="1">
    <location>
        <begin position="104"/>
        <end position="118"/>
    </location>
</feature>
<dbReference type="Proteomes" id="UP001189429">
    <property type="component" value="Unassembled WGS sequence"/>
</dbReference>
<feature type="region of interest" description="Disordered" evidence="1">
    <location>
        <begin position="87"/>
        <end position="118"/>
    </location>
</feature>
<keyword evidence="3" id="KW-1185">Reference proteome</keyword>
<gene>
    <name evidence="2" type="ORF">PCOR1329_LOCUS43016</name>
</gene>
<comment type="caution">
    <text evidence="2">The sequence shown here is derived from an EMBL/GenBank/DDBJ whole genome shotgun (WGS) entry which is preliminary data.</text>
</comment>
<proteinExistence type="predicted"/>
<name>A0ABN9TXP5_9DINO</name>